<dbReference type="AlphaFoldDB" id="X8CH82"/>
<dbReference type="PATRIC" id="fig|1299331.3.peg.3508"/>
<evidence type="ECO:0000256" key="2">
    <source>
        <dbReference type="ARBA" id="ARBA00022630"/>
    </source>
</evidence>
<dbReference type="PANTHER" id="PTHR43004:SF19">
    <property type="entry name" value="BINDING MONOOXYGENASE, PUTATIVE (JCVI)-RELATED"/>
    <property type="match status" value="1"/>
</dbReference>
<evidence type="ECO:0000256" key="1">
    <source>
        <dbReference type="ARBA" id="ARBA00001974"/>
    </source>
</evidence>
<evidence type="ECO:0000259" key="4">
    <source>
        <dbReference type="Pfam" id="PF01494"/>
    </source>
</evidence>
<evidence type="ECO:0000313" key="6">
    <source>
        <dbReference type="Proteomes" id="UP000020825"/>
    </source>
</evidence>
<dbReference type="InterPro" id="IPR050641">
    <property type="entry name" value="RIFMO-like"/>
</dbReference>
<dbReference type="Gene3D" id="3.40.30.120">
    <property type="match status" value="1"/>
</dbReference>
<dbReference type="Pfam" id="PF01494">
    <property type="entry name" value="FAD_binding_3"/>
    <property type="match status" value="1"/>
</dbReference>
<organism evidence="5 6">
    <name type="scientific">Mycobacterium intracellulare 1956</name>
    <dbReference type="NCBI Taxonomy" id="1299331"/>
    <lineage>
        <taxon>Bacteria</taxon>
        <taxon>Bacillati</taxon>
        <taxon>Actinomycetota</taxon>
        <taxon>Actinomycetes</taxon>
        <taxon>Mycobacteriales</taxon>
        <taxon>Mycobacteriaceae</taxon>
        <taxon>Mycobacterium</taxon>
        <taxon>Mycobacterium avium complex (MAC)</taxon>
    </lineage>
</organism>
<dbReference type="InterPro" id="IPR002938">
    <property type="entry name" value="FAD-bd"/>
</dbReference>
<dbReference type="Pfam" id="PF21274">
    <property type="entry name" value="Rng_hyd_C"/>
    <property type="match status" value="1"/>
</dbReference>
<dbReference type="InterPro" id="IPR036188">
    <property type="entry name" value="FAD/NAD-bd_sf"/>
</dbReference>
<evidence type="ECO:0000313" key="5">
    <source>
        <dbReference type="EMBL" id="EUA55444.1"/>
    </source>
</evidence>
<dbReference type="PANTHER" id="PTHR43004">
    <property type="entry name" value="TRK SYSTEM POTASSIUM UPTAKE PROTEIN"/>
    <property type="match status" value="1"/>
</dbReference>
<dbReference type="Gene3D" id="3.30.70.2450">
    <property type="match status" value="1"/>
</dbReference>
<dbReference type="GO" id="GO:0016709">
    <property type="term" value="F:oxidoreductase activity, acting on paired donors, with incorporation or reduction of molecular oxygen, NAD(P)H as one donor, and incorporation of one atom of oxygen"/>
    <property type="evidence" value="ECO:0007669"/>
    <property type="project" value="UniProtKB-ARBA"/>
</dbReference>
<comment type="cofactor">
    <cofactor evidence="1">
        <name>FAD</name>
        <dbReference type="ChEBI" id="CHEBI:57692"/>
    </cofactor>
</comment>
<proteinExistence type="predicted"/>
<accession>X8CH82</accession>
<evidence type="ECO:0000256" key="3">
    <source>
        <dbReference type="ARBA" id="ARBA00022827"/>
    </source>
</evidence>
<dbReference type="SUPFAM" id="SSF51905">
    <property type="entry name" value="FAD/NAD(P)-binding domain"/>
    <property type="match status" value="1"/>
</dbReference>
<dbReference type="GO" id="GO:0071949">
    <property type="term" value="F:FAD binding"/>
    <property type="evidence" value="ECO:0007669"/>
    <property type="project" value="InterPro"/>
</dbReference>
<name>X8CH82_MYCIT</name>
<gene>
    <name evidence="5" type="ORF">I550_3599</name>
</gene>
<keyword evidence="3" id="KW-0274">FAD</keyword>
<feature type="domain" description="FAD-binding" evidence="4">
    <location>
        <begin position="4"/>
        <end position="342"/>
    </location>
</feature>
<dbReference type="Proteomes" id="UP000020825">
    <property type="component" value="Unassembled WGS sequence"/>
</dbReference>
<comment type="caution">
    <text evidence="5">The sequence shown here is derived from an EMBL/GenBank/DDBJ whole genome shotgun (WGS) entry which is preliminary data.</text>
</comment>
<dbReference type="Gene3D" id="3.50.50.60">
    <property type="entry name" value="FAD/NAD(P)-binding domain"/>
    <property type="match status" value="1"/>
</dbReference>
<protein>
    <submittedName>
        <fullName evidence="5">Pyridine nucleotide-disulfide oxidoreductase family protein</fullName>
    </submittedName>
</protein>
<sequence length="509" mass="55369">MDAVDVVVAGAGPTGLTLACGLLLHGVSVRVVDRAPGPSVTSPANFLHARGSEVLDRIGALGTLPDESLRAMRVTTYLGDHPIMNLQFGDPGLRTAAPPMLVSQAKIENALRNRLAELGVAPEWNRRLTALTPDRDGVTAALGSGRAVRARWLVGCDGTGSTTRSLTGIGFPGVKLSERFLLADVHLDWDMDRSGTTGWIHPKGLIGVMPMPDPHGRNDLWRVIAYDPGGDEKPSEEQIFDRLSRILPTRTHRTVRIGDPVWLSQFSVHRRLADSYRRGRILLAGDAAHAHSPFGGQGMLTGIGDAENLAWKLALVVTSRATDRLIDSYEAERRPLATEVLRGTSTITRVNVASHPLGRLVRDRIVVRLFGLAAVQRWATYSASQLWVSYRKGPLGGRGRKPRPGDRIGDLPCVREDGAASRLHAELGGRWALLTPRGADVVGTDGVRNRLGGHLGVLSYDGKDAMLVRPDAHLAWRADPKDARALDRWLAAALDTGRVRQPRRRTHQR</sequence>
<reference evidence="5 6" key="1">
    <citation type="submission" date="2013-12" db="EMBL/GenBank/DDBJ databases">
        <authorList>
            <person name="Zelazny A."/>
            <person name="Olivier K."/>
            <person name="Holland S."/>
            <person name="Lenaerts A."/>
            <person name="Ordway D."/>
            <person name="DeGroote M.A."/>
            <person name="Parker T."/>
            <person name="Sizemore C."/>
            <person name="Tallon L.J."/>
            <person name="Sadzewicz L.K."/>
            <person name="Sengamalay N."/>
            <person name="Fraser C.M."/>
            <person name="Hine E."/>
            <person name="Shefchek K.A."/>
            <person name="Das S.P."/>
            <person name="Tettelin H."/>
        </authorList>
    </citation>
    <scope>NUCLEOTIDE SEQUENCE [LARGE SCALE GENOMIC DNA]</scope>
    <source>
        <strain evidence="5 6">1956</strain>
    </source>
</reference>
<dbReference type="PRINTS" id="PR00420">
    <property type="entry name" value="RNGMNOXGNASE"/>
</dbReference>
<dbReference type="EMBL" id="JAOG01000002">
    <property type="protein sequence ID" value="EUA55444.1"/>
    <property type="molecule type" value="Genomic_DNA"/>
</dbReference>
<keyword evidence="2" id="KW-0285">Flavoprotein</keyword>